<dbReference type="InParanoid" id="A0A1B7MML0"/>
<accession>A0A1B7MML0</accession>
<protein>
    <submittedName>
        <fullName evidence="2">Uncharacterized protein</fullName>
    </submittedName>
</protein>
<feature type="non-terminal residue" evidence="2">
    <location>
        <position position="1"/>
    </location>
</feature>
<keyword evidence="3" id="KW-1185">Reference proteome</keyword>
<evidence type="ECO:0000313" key="3">
    <source>
        <dbReference type="Proteomes" id="UP000092154"/>
    </source>
</evidence>
<gene>
    <name evidence="2" type="ORF">K503DRAFT_775195</name>
</gene>
<dbReference type="EMBL" id="KV448702">
    <property type="protein sequence ID" value="OAX33812.1"/>
    <property type="molecule type" value="Genomic_DNA"/>
</dbReference>
<keyword evidence="1" id="KW-0472">Membrane</keyword>
<dbReference type="STRING" id="1314800.A0A1B7MML0"/>
<evidence type="ECO:0000313" key="2">
    <source>
        <dbReference type="EMBL" id="OAX33812.1"/>
    </source>
</evidence>
<keyword evidence="1" id="KW-1133">Transmembrane helix</keyword>
<feature type="transmembrane region" description="Helical" evidence="1">
    <location>
        <begin position="19"/>
        <end position="39"/>
    </location>
</feature>
<reference evidence="2 3" key="1">
    <citation type="submission" date="2016-06" db="EMBL/GenBank/DDBJ databases">
        <title>Comparative genomics of the ectomycorrhizal sister species Rhizopogon vinicolor and Rhizopogon vesiculosus (Basidiomycota: Boletales) reveals a divergence of the mating type B locus.</title>
        <authorList>
            <consortium name="DOE Joint Genome Institute"/>
            <person name="Mujic A.B."/>
            <person name="Kuo A."/>
            <person name="Tritt A."/>
            <person name="Lipzen A."/>
            <person name="Chen C."/>
            <person name="Johnson J."/>
            <person name="Sharma A."/>
            <person name="Barry K."/>
            <person name="Grigoriev I.V."/>
            <person name="Spatafora J.W."/>
        </authorList>
    </citation>
    <scope>NUCLEOTIDE SEQUENCE [LARGE SCALE GENOMIC DNA]</scope>
    <source>
        <strain evidence="2 3">AM-OR11-026</strain>
    </source>
</reference>
<name>A0A1B7MML0_9AGAM</name>
<sequence length="156" mass="17246">RYLSSAIAAPAAGQVASSFGVTINVIVSLTTSIFVLVYGGDRAFIPMPMSESYGRSRVLQLSGVWYLGMLSVQGDLCSKTHPLNDSMESCLWFHLDRIAASCIPIPCRPRSQAPLLTISGDQRRGNYFLLSPITGTCRRTHHRHLVCDYSEFHQLL</sequence>
<keyword evidence="1" id="KW-0812">Transmembrane</keyword>
<dbReference type="Proteomes" id="UP000092154">
    <property type="component" value="Unassembled WGS sequence"/>
</dbReference>
<dbReference type="OrthoDB" id="6770063at2759"/>
<proteinExistence type="predicted"/>
<evidence type="ECO:0000256" key="1">
    <source>
        <dbReference type="SAM" id="Phobius"/>
    </source>
</evidence>
<organism evidence="2 3">
    <name type="scientific">Rhizopogon vinicolor AM-OR11-026</name>
    <dbReference type="NCBI Taxonomy" id="1314800"/>
    <lineage>
        <taxon>Eukaryota</taxon>
        <taxon>Fungi</taxon>
        <taxon>Dikarya</taxon>
        <taxon>Basidiomycota</taxon>
        <taxon>Agaricomycotina</taxon>
        <taxon>Agaricomycetes</taxon>
        <taxon>Agaricomycetidae</taxon>
        <taxon>Boletales</taxon>
        <taxon>Suillineae</taxon>
        <taxon>Rhizopogonaceae</taxon>
        <taxon>Rhizopogon</taxon>
    </lineage>
</organism>
<dbReference type="AlphaFoldDB" id="A0A1B7MML0"/>